<dbReference type="InterPro" id="IPR049796">
    <property type="entry name" value="CdiI_Ct-like"/>
</dbReference>
<dbReference type="CDD" id="cd20694">
    <property type="entry name" value="CdiI_Ct-like"/>
    <property type="match status" value="1"/>
</dbReference>
<sequence length="111" mass="12881">MASGSKEERMLLPLRVGEYCHDWKKSQDICLSLIDDDEEAVRANAALGLAYVARTKGRLEKHQVKPALLMLLKTSQEYRWRIIDAIEDINMFLDWKIGQKAVERFKNESDQ</sequence>
<dbReference type="EMBL" id="JAEDXU010000005">
    <property type="protein sequence ID" value="MBP1046867.1"/>
    <property type="molecule type" value="Genomic_DNA"/>
</dbReference>
<comment type="caution">
    <text evidence="1">The sequence shown here is derived from an EMBL/GenBank/DDBJ whole genome shotgun (WGS) entry which is preliminary data.</text>
</comment>
<reference evidence="1 2" key="1">
    <citation type="submission" date="2020-12" db="EMBL/GenBank/DDBJ databases">
        <title>Vagococcus allomyrinae sp. nov. and Enterococcus lavae sp. nov., isolated from the larvae of Allomyrina dichotoma.</title>
        <authorList>
            <person name="Lee S.D."/>
        </authorList>
    </citation>
    <scope>NUCLEOTIDE SEQUENCE [LARGE SCALE GENOMIC DNA]</scope>
    <source>
        <strain evidence="1 2">BWM-S5</strain>
    </source>
</reference>
<dbReference type="Proteomes" id="UP000673375">
    <property type="component" value="Unassembled WGS sequence"/>
</dbReference>
<keyword evidence="2" id="KW-1185">Reference proteome</keyword>
<name>A0ABS4CLM6_9ENTE</name>
<evidence type="ECO:0008006" key="3">
    <source>
        <dbReference type="Google" id="ProtNLM"/>
    </source>
</evidence>
<accession>A0ABS4CLM6</accession>
<proteinExistence type="predicted"/>
<evidence type="ECO:0000313" key="1">
    <source>
        <dbReference type="EMBL" id="MBP1046867.1"/>
    </source>
</evidence>
<protein>
    <recommendedName>
        <fullName evidence="3">HEAT repeat domain-containing protein</fullName>
    </recommendedName>
</protein>
<organism evidence="1 2">
    <name type="scientific">Enterococcus larvae</name>
    <dbReference type="NCBI Taxonomy" id="2794352"/>
    <lineage>
        <taxon>Bacteria</taxon>
        <taxon>Bacillati</taxon>
        <taxon>Bacillota</taxon>
        <taxon>Bacilli</taxon>
        <taxon>Lactobacillales</taxon>
        <taxon>Enterococcaceae</taxon>
        <taxon>Enterococcus</taxon>
    </lineage>
</organism>
<evidence type="ECO:0000313" key="2">
    <source>
        <dbReference type="Proteomes" id="UP000673375"/>
    </source>
</evidence>
<gene>
    <name evidence="1" type="ORF">I6N96_11365</name>
</gene>
<dbReference type="RefSeq" id="WP_209557658.1">
    <property type="nucleotide sequence ID" value="NZ_JAEDXU010000005.1"/>
</dbReference>